<proteinExistence type="predicted"/>
<evidence type="ECO:0000313" key="1">
    <source>
        <dbReference type="EMBL" id="MBX38264.1"/>
    </source>
</evidence>
<protein>
    <submittedName>
        <fullName evidence="1">Uncharacterized protein</fullName>
    </submittedName>
</protein>
<sequence>MIHKKLLHCWSHS</sequence>
<name>A0A2P2N6Y9_RHIMU</name>
<accession>A0A2P2N6Y9</accession>
<dbReference type="EMBL" id="GGEC01057780">
    <property type="protein sequence ID" value="MBX38264.1"/>
    <property type="molecule type" value="Transcribed_RNA"/>
</dbReference>
<organism evidence="1">
    <name type="scientific">Rhizophora mucronata</name>
    <name type="common">Asiatic mangrove</name>
    <dbReference type="NCBI Taxonomy" id="61149"/>
    <lineage>
        <taxon>Eukaryota</taxon>
        <taxon>Viridiplantae</taxon>
        <taxon>Streptophyta</taxon>
        <taxon>Embryophyta</taxon>
        <taxon>Tracheophyta</taxon>
        <taxon>Spermatophyta</taxon>
        <taxon>Magnoliopsida</taxon>
        <taxon>eudicotyledons</taxon>
        <taxon>Gunneridae</taxon>
        <taxon>Pentapetalae</taxon>
        <taxon>rosids</taxon>
        <taxon>fabids</taxon>
        <taxon>Malpighiales</taxon>
        <taxon>Rhizophoraceae</taxon>
        <taxon>Rhizophora</taxon>
    </lineage>
</organism>
<reference evidence="1" key="1">
    <citation type="submission" date="2018-02" db="EMBL/GenBank/DDBJ databases">
        <title>Rhizophora mucronata_Transcriptome.</title>
        <authorList>
            <person name="Meera S.P."/>
            <person name="Sreeshan A."/>
            <person name="Augustine A."/>
        </authorList>
    </citation>
    <scope>NUCLEOTIDE SEQUENCE</scope>
    <source>
        <tissue evidence="1">Leaf</tissue>
    </source>
</reference>